<dbReference type="GO" id="GO:0009658">
    <property type="term" value="P:chloroplast organization"/>
    <property type="evidence" value="ECO:0007669"/>
    <property type="project" value="TreeGrafter"/>
</dbReference>
<keyword evidence="3" id="KW-1185">Reference proteome</keyword>
<accession>A0A2G9G9K7</accession>
<dbReference type="EMBL" id="NKXS01006184">
    <property type="protein sequence ID" value="PIN01885.1"/>
    <property type="molecule type" value="Genomic_DNA"/>
</dbReference>
<feature type="domain" description="Peptidoglycan binding-like" evidence="1">
    <location>
        <begin position="183"/>
        <end position="241"/>
    </location>
</feature>
<dbReference type="PANTHER" id="PTHR15852:SF16">
    <property type="entry name" value="PROTEIN DISULFIDE ISOMERASE PTAC5, CHLOROPLASTIC"/>
    <property type="match status" value="1"/>
</dbReference>
<dbReference type="SUPFAM" id="SSF47090">
    <property type="entry name" value="PGBD-like"/>
    <property type="match status" value="1"/>
</dbReference>
<dbReference type="SUPFAM" id="SSF57938">
    <property type="entry name" value="DnaJ/Hsp40 cysteine-rich domain"/>
    <property type="match status" value="1"/>
</dbReference>
<dbReference type="Proteomes" id="UP000231279">
    <property type="component" value="Unassembled WGS sequence"/>
</dbReference>
<evidence type="ECO:0000259" key="1">
    <source>
        <dbReference type="Pfam" id="PF01471"/>
    </source>
</evidence>
<dbReference type="GO" id="GO:0009507">
    <property type="term" value="C:chloroplast"/>
    <property type="evidence" value="ECO:0007669"/>
    <property type="project" value="TreeGrafter"/>
</dbReference>
<dbReference type="Gene3D" id="1.10.101.10">
    <property type="entry name" value="PGBD-like superfamily/PGBD"/>
    <property type="match status" value="1"/>
</dbReference>
<name>A0A2G9G9K7_9LAMI</name>
<dbReference type="InterPro" id="IPR036365">
    <property type="entry name" value="PGBD-like_sf"/>
</dbReference>
<dbReference type="STRING" id="429701.A0A2G9G9K7"/>
<reference evidence="3" key="1">
    <citation type="journal article" date="2018" name="Gigascience">
        <title>Genome assembly of the Pink Ipe (Handroanthus impetiginosus, Bignoniaceae), a highly valued, ecologically keystone Neotropical timber forest tree.</title>
        <authorList>
            <person name="Silva-Junior O.B."/>
            <person name="Grattapaglia D."/>
            <person name="Novaes E."/>
            <person name="Collevatti R.G."/>
        </authorList>
    </citation>
    <scope>NUCLEOTIDE SEQUENCE [LARGE SCALE GENOMIC DNA]</scope>
    <source>
        <strain evidence="3">cv. UFG-1</strain>
    </source>
</reference>
<evidence type="ECO:0000313" key="2">
    <source>
        <dbReference type="EMBL" id="PIN01885.1"/>
    </source>
</evidence>
<organism evidence="2 3">
    <name type="scientific">Handroanthus impetiginosus</name>
    <dbReference type="NCBI Taxonomy" id="429701"/>
    <lineage>
        <taxon>Eukaryota</taxon>
        <taxon>Viridiplantae</taxon>
        <taxon>Streptophyta</taxon>
        <taxon>Embryophyta</taxon>
        <taxon>Tracheophyta</taxon>
        <taxon>Spermatophyta</taxon>
        <taxon>Magnoliopsida</taxon>
        <taxon>eudicotyledons</taxon>
        <taxon>Gunneridae</taxon>
        <taxon>Pentapetalae</taxon>
        <taxon>asterids</taxon>
        <taxon>lamiids</taxon>
        <taxon>Lamiales</taxon>
        <taxon>Bignoniaceae</taxon>
        <taxon>Crescentiina</taxon>
        <taxon>Tabebuia alliance</taxon>
        <taxon>Handroanthus</taxon>
    </lineage>
</organism>
<dbReference type="InterPro" id="IPR036410">
    <property type="entry name" value="HSP_DnaJ_Cys-rich_dom_sf"/>
</dbReference>
<dbReference type="Pfam" id="PF01471">
    <property type="entry name" value="PG_binding_1"/>
    <property type="match status" value="1"/>
</dbReference>
<comment type="caution">
    <text evidence="2">The sequence shown here is derived from an EMBL/GenBank/DDBJ whole genome shotgun (WGS) entry which is preliminary data.</text>
</comment>
<evidence type="ECO:0000313" key="3">
    <source>
        <dbReference type="Proteomes" id="UP000231279"/>
    </source>
</evidence>
<dbReference type="OrthoDB" id="1001489at2759"/>
<dbReference type="GO" id="GO:0003756">
    <property type="term" value="F:protein disulfide isomerase activity"/>
    <property type="evidence" value="ECO:0007669"/>
    <property type="project" value="TreeGrafter"/>
</dbReference>
<proteinExistence type="predicted"/>
<gene>
    <name evidence="2" type="ORF">CDL12_25602</name>
</gene>
<dbReference type="InterPro" id="IPR002477">
    <property type="entry name" value="Peptidoglycan-bd-like"/>
</dbReference>
<dbReference type="InterPro" id="IPR036366">
    <property type="entry name" value="PGBDSf"/>
</dbReference>
<protein>
    <recommendedName>
        <fullName evidence="1">Peptidoglycan binding-like domain-containing protein</fullName>
    </recommendedName>
</protein>
<sequence>MLSSVLPLSSNPTLPLLHKPHFLTDSFRASSKSHICFAFSPSNQNPIGDEARWLREEQRWLREEQRWLREESRWKAERQALLLEISSLKLRIQELERLNSLQGASVSETVANIAKLLQVLKEGDFGKKVNRIADSVSSAVPLEVEAAKDEEEEEEVVVKEVISIPDKKETVKRRTTLRTGSEGDEVRVMQEALQKLGFYSGEEDMEYSSFSSGTERAVKTWQATLGVPENGIMTAELLERLFGSSVAKTQEPKATDQEKSANGAVVTSIADISEVKQTIVTEEGVTEFEASQHRVFLLGENRWEEPSRLSGGSKRTTAKSTTGNATTTCLSCRGEGRLLCMECDGTGEPNIEPQFLEWVDDGAKCPYCEGVGYITCDVCGGKSVIEA</sequence>
<dbReference type="PANTHER" id="PTHR15852">
    <property type="entry name" value="PLASTID TRANSCRIPTIONALLY ACTIVE PROTEIN"/>
    <property type="match status" value="1"/>
</dbReference>
<dbReference type="AlphaFoldDB" id="A0A2G9G9K7"/>